<protein>
    <submittedName>
        <fullName evidence="1">Uncharacterized protein</fullName>
    </submittedName>
</protein>
<dbReference type="AlphaFoldDB" id="A0A1B6H248"/>
<accession>A0A1B6H248</accession>
<evidence type="ECO:0000313" key="1">
    <source>
        <dbReference type="EMBL" id="JAS68718.1"/>
    </source>
</evidence>
<dbReference type="EMBL" id="GECZ01001051">
    <property type="protein sequence ID" value="JAS68718.1"/>
    <property type="molecule type" value="Transcribed_RNA"/>
</dbReference>
<reference evidence="1" key="1">
    <citation type="submission" date="2015-11" db="EMBL/GenBank/DDBJ databases">
        <title>De novo transcriptome assembly of four potential Pierce s Disease insect vectors from Arizona vineyards.</title>
        <authorList>
            <person name="Tassone E.E."/>
        </authorList>
    </citation>
    <scope>NUCLEOTIDE SEQUENCE</scope>
</reference>
<name>A0A1B6H248_9HEMI</name>
<proteinExistence type="predicted"/>
<organism evidence="1">
    <name type="scientific">Cuerna arida</name>
    <dbReference type="NCBI Taxonomy" id="1464854"/>
    <lineage>
        <taxon>Eukaryota</taxon>
        <taxon>Metazoa</taxon>
        <taxon>Ecdysozoa</taxon>
        <taxon>Arthropoda</taxon>
        <taxon>Hexapoda</taxon>
        <taxon>Insecta</taxon>
        <taxon>Pterygota</taxon>
        <taxon>Neoptera</taxon>
        <taxon>Paraneoptera</taxon>
        <taxon>Hemiptera</taxon>
        <taxon>Auchenorrhyncha</taxon>
        <taxon>Membracoidea</taxon>
        <taxon>Cicadellidae</taxon>
        <taxon>Cicadellinae</taxon>
        <taxon>Proconiini</taxon>
        <taxon>Cuerna</taxon>
    </lineage>
</organism>
<gene>
    <name evidence="1" type="ORF">g.11110</name>
</gene>
<sequence>MAAMQHSVLREFVGKVVEISPKYKAIVQFQLDNKTERALLWYDKLKVNGQTLPQEGSIDEYLEKDTSLKFLCHNFDESGVDRCRWYITCAWKQDARDLDLKDNETILSGLYNCTGQILQIARRQGILSYCVDGRDENVLFLASKVFVAGKRVSAKASLPQLQGFEEGRSLLFDAVPCDPADNDGNCCWFATVVWKGRKPVMEYDDARNVRNTKAALLPQLTEIKLITSNPHSLFLRSEGQVMKIVNAEYGLALGAIKKNAWESVMFHRSHVLLFDRSLANEDLTTIFKEGDKLRIVAASAPKKLGVRWVASQVRLLIDPSVAHRFQF</sequence>